<proteinExistence type="predicted"/>
<dbReference type="Proteomes" id="UP000292958">
    <property type="component" value="Unassembled WGS sequence"/>
</dbReference>
<keyword evidence="2" id="KW-1185">Reference proteome</keyword>
<dbReference type="AlphaFoldDB" id="A0A4Q7YR73"/>
<evidence type="ECO:0000313" key="2">
    <source>
        <dbReference type="Proteomes" id="UP000292958"/>
    </source>
</evidence>
<reference evidence="1 2" key="1">
    <citation type="submission" date="2019-02" db="EMBL/GenBank/DDBJ databases">
        <title>Genomic Encyclopedia of Archaeal and Bacterial Type Strains, Phase II (KMG-II): from individual species to whole genera.</title>
        <authorList>
            <person name="Goeker M."/>
        </authorList>
    </citation>
    <scope>NUCLEOTIDE SEQUENCE [LARGE SCALE GENOMIC DNA]</scope>
    <source>
        <strain evidence="1 2">DSM 18101</strain>
    </source>
</reference>
<accession>A0A4Q7YR73</accession>
<organism evidence="1 2">
    <name type="scientific">Edaphobacter modestus</name>
    <dbReference type="NCBI Taxonomy" id="388466"/>
    <lineage>
        <taxon>Bacteria</taxon>
        <taxon>Pseudomonadati</taxon>
        <taxon>Acidobacteriota</taxon>
        <taxon>Terriglobia</taxon>
        <taxon>Terriglobales</taxon>
        <taxon>Acidobacteriaceae</taxon>
        <taxon>Edaphobacter</taxon>
    </lineage>
</organism>
<evidence type="ECO:0000313" key="1">
    <source>
        <dbReference type="EMBL" id="RZU39339.1"/>
    </source>
</evidence>
<protein>
    <submittedName>
        <fullName evidence="1">Uncharacterized protein</fullName>
    </submittedName>
</protein>
<name>A0A4Q7YR73_9BACT</name>
<sequence length="61" mass="6818">MVGRWSDFRFYDKQMPSTRMQAAIFLSNAQLHLQNTTGPFNTDAGIILMDLINEIAQGGGK</sequence>
<dbReference type="EMBL" id="SHKW01000001">
    <property type="protein sequence ID" value="RZU39339.1"/>
    <property type="molecule type" value="Genomic_DNA"/>
</dbReference>
<comment type="caution">
    <text evidence="1">The sequence shown here is derived from an EMBL/GenBank/DDBJ whole genome shotgun (WGS) entry which is preliminary data.</text>
</comment>
<gene>
    <name evidence="1" type="ORF">BDD14_0708</name>
</gene>